<name>W5MQY3_LEPOC</name>
<dbReference type="Gene3D" id="2.60.120.40">
    <property type="match status" value="1"/>
</dbReference>
<feature type="transmembrane region" description="Helical" evidence="1">
    <location>
        <begin position="25"/>
        <end position="48"/>
    </location>
</feature>
<sequence length="218" mass="23961">AATNMTAADPESLVERSRGRCLDKFLLASVVFLFLAVFGAAAGAAVFLQNLKSSEERIADLPTPSSRRALPGEPYYKLQKIAYVHADTGKISNQSMKWRSVRSAGGNPVGTLFTFNQITGVISPTVEGMFYLYVDLVLTCTANCKSGSVTVTFMNKNDVVLDCRIDIPDTFDTQVQKCWNITTLSSHSQLHASMKVDTEQSDWKLDENRSGFGIFLID</sequence>
<dbReference type="Proteomes" id="UP000018468">
    <property type="component" value="Linkage group LG6"/>
</dbReference>
<evidence type="ECO:0000313" key="2">
    <source>
        <dbReference type="Ensembl" id="ENSLOCP00000010792.1"/>
    </source>
</evidence>
<dbReference type="InterPro" id="IPR008983">
    <property type="entry name" value="Tumour_necrosis_fac-like_dom"/>
</dbReference>
<organism evidence="2 3">
    <name type="scientific">Lepisosteus oculatus</name>
    <name type="common">Spotted gar</name>
    <dbReference type="NCBI Taxonomy" id="7918"/>
    <lineage>
        <taxon>Eukaryota</taxon>
        <taxon>Metazoa</taxon>
        <taxon>Chordata</taxon>
        <taxon>Craniata</taxon>
        <taxon>Vertebrata</taxon>
        <taxon>Euteleostomi</taxon>
        <taxon>Actinopterygii</taxon>
        <taxon>Neopterygii</taxon>
        <taxon>Holostei</taxon>
        <taxon>Semionotiformes</taxon>
        <taxon>Lepisosteidae</taxon>
        <taxon>Lepisosteus</taxon>
    </lineage>
</organism>
<dbReference type="eggNOG" id="ENOG502S4F8">
    <property type="taxonomic scope" value="Eukaryota"/>
</dbReference>
<dbReference type="EMBL" id="AHAT01007522">
    <property type="status" value="NOT_ANNOTATED_CDS"/>
    <property type="molecule type" value="Genomic_DNA"/>
</dbReference>
<evidence type="ECO:0000256" key="1">
    <source>
        <dbReference type="SAM" id="Phobius"/>
    </source>
</evidence>
<accession>W5MQY3</accession>
<dbReference type="HOGENOM" id="CLU_109863_0_0_1"/>
<reference evidence="2" key="2">
    <citation type="submission" date="2025-08" db="UniProtKB">
        <authorList>
            <consortium name="Ensembl"/>
        </authorList>
    </citation>
    <scope>IDENTIFICATION</scope>
</reference>
<dbReference type="OMA" id="SKKCWTV"/>
<dbReference type="InParanoid" id="W5MQY3"/>
<protein>
    <recommendedName>
        <fullName evidence="4">TNF family profile domain-containing protein</fullName>
    </recommendedName>
</protein>
<dbReference type="GeneTree" id="ENSGT00740000117176"/>
<dbReference type="Ensembl" id="ENSLOCT00000010807.1">
    <property type="protein sequence ID" value="ENSLOCP00000010792.1"/>
    <property type="gene ID" value="ENSLOCG00000008867.1"/>
</dbReference>
<evidence type="ECO:0008006" key="4">
    <source>
        <dbReference type="Google" id="ProtNLM"/>
    </source>
</evidence>
<dbReference type="Bgee" id="ENSLOCG00000008867">
    <property type="expression patterns" value="Expressed in pharyngeal gill and 12 other cell types or tissues"/>
</dbReference>
<keyword evidence="1" id="KW-0472">Membrane</keyword>
<keyword evidence="1" id="KW-1133">Transmembrane helix</keyword>
<dbReference type="AlphaFoldDB" id="W5MQY3"/>
<proteinExistence type="predicted"/>
<evidence type="ECO:0000313" key="3">
    <source>
        <dbReference type="Proteomes" id="UP000018468"/>
    </source>
</evidence>
<keyword evidence="1" id="KW-0812">Transmembrane</keyword>
<keyword evidence="3" id="KW-1185">Reference proteome</keyword>
<reference evidence="2" key="3">
    <citation type="submission" date="2025-09" db="UniProtKB">
        <authorList>
            <consortium name="Ensembl"/>
        </authorList>
    </citation>
    <scope>IDENTIFICATION</scope>
</reference>
<reference evidence="3" key="1">
    <citation type="submission" date="2011-12" db="EMBL/GenBank/DDBJ databases">
        <title>The Draft Genome of Lepisosteus oculatus.</title>
        <authorList>
            <consortium name="The Broad Institute Genome Assembly &amp; Analysis Group"/>
            <consortium name="Computational R&amp;D Group"/>
            <consortium name="and Sequencing Platform"/>
            <person name="Di Palma F."/>
            <person name="Alfoldi J."/>
            <person name="Johnson J."/>
            <person name="Berlin A."/>
            <person name="Gnerre S."/>
            <person name="Jaffe D."/>
            <person name="MacCallum I."/>
            <person name="Young S."/>
            <person name="Walker B.J."/>
            <person name="Lander E.S."/>
            <person name="Lindblad-Toh K."/>
        </authorList>
    </citation>
    <scope>NUCLEOTIDE SEQUENCE [LARGE SCALE GENOMIC DNA]</scope>
</reference>